<evidence type="ECO:0000256" key="13">
    <source>
        <dbReference type="ARBA" id="ARBA00023316"/>
    </source>
</evidence>
<organism evidence="14 15">
    <name type="scientific">Campylobacter devanensis</name>
    <dbReference type="NCBI Taxonomy" id="3161138"/>
    <lineage>
        <taxon>Bacteria</taxon>
        <taxon>Pseudomonadati</taxon>
        <taxon>Campylobacterota</taxon>
        <taxon>Epsilonproteobacteria</taxon>
        <taxon>Campylobacterales</taxon>
        <taxon>Campylobacteraceae</taxon>
        <taxon>Campylobacter</taxon>
    </lineage>
</organism>
<dbReference type="GO" id="GO:0006508">
    <property type="term" value="P:proteolysis"/>
    <property type="evidence" value="ECO:0007669"/>
    <property type="project" value="UniProtKB-KW"/>
</dbReference>
<dbReference type="Gene3D" id="3.30.1390.30">
    <property type="entry name" value="Penicillin-binding protein 2a, domain 3"/>
    <property type="match status" value="1"/>
</dbReference>
<evidence type="ECO:0000256" key="4">
    <source>
        <dbReference type="ARBA" id="ARBA00022519"/>
    </source>
</evidence>
<keyword evidence="11" id="KW-1133">Transmembrane helix</keyword>
<evidence type="ECO:0000256" key="8">
    <source>
        <dbReference type="ARBA" id="ARBA00022801"/>
    </source>
</evidence>
<evidence type="ECO:0000313" key="15">
    <source>
        <dbReference type="Proteomes" id="UP000194309"/>
    </source>
</evidence>
<evidence type="ECO:0000256" key="3">
    <source>
        <dbReference type="ARBA" id="ARBA00022475"/>
    </source>
</evidence>
<dbReference type="Gene3D" id="3.40.710.10">
    <property type="entry name" value="DD-peptidase/beta-lactamase superfamily"/>
    <property type="match status" value="1"/>
</dbReference>
<evidence type="ECO:0000256" key="5">
    <source>
        <dbReference type="ARBA" id="ARBA00022645"/>
    </source>
</evidence>
<sequence length="603" mass="67813">MRLTIVYGIIVLVWIILLTRIYYLSIKSNEYYEQIAEKNAIKTEDIAPVRGQILDKNGQPLAVNKLGFEISIKPHLRRNLKVLDDEINFIISVFPDLNATKLKREYIKNDSPYSQDFVNVVNFLDYDRVLPHFARLNLRENTSVNPVSIRHYPLGELASHVIGYVGRANLKDIEANPLSKLTNYTGRSGIERYYNEILQGVEGQRTTKVTALNKVVEEIGYIKPSSTDISLTIDLELQKYLYQAFDRPAGAVVVMDGIDGSILAAASLPEYDLNQFVTGISQSDWNEMMNNPDHPFTNKLINALYPPGSVVKMAMGMAFFESGKYAPTSRILCDPYLELGDRKFRNWKNYGSEMMTIVEALRDSCDTYFYRGAYNVGIDIMAPVLRRYGFGVKTGVDLPNEYIGIVPDAQWKKMRLNQPWYQGDTINTSIGQGSFLATPMQVARDTAIFAMGHDVTPHFIGSINGVPQEWHARDILSQKEKSALKYIREGMHAVANIPGGTGFRVLSPSKVTIAAKSGTAQVVGISQEDKVRIKEVDMEYYERSHAWMTGYAPYENPRYIVTVLVEHGASGGGAAGPILARIFDKLADMGYIDEKYLKKKNSK</sequence>
<keyword evidence="13" id="KW-0961">Cell wall biogenesis/degradation</keyword>
<dbReference type="OrthoDB" id="9766847at2"/>
<dbReference type="InterPro" id="IPR017790">
    <property type="entry name" value="Penicillin-binding_protein_2"/>
</dbReference>
<dbReference type="PANTHER" id="PTHR30627">
    <property type="entry name" value="PEPTIDOGLYCAN D,D-TRANSPEPTIDASE"/>
    <property type="match status" value="1"/>
</dbReference>
<proteinExistence type="predicted"/>
<gene>
    <name evidence="14" type="primary">mrdA</name>
    <name evidence="14" type="ORF">CIGN_1040</name>
</gene>
<dbReference type="STRING" id="1660064.CIGN_1040"/>
<dbReference type="GO" id="GO:0008658">
    <property type="term" value="F:penicillin binding"/>
    <property type="evidence" value="ECO:0007669"/>
    <property type="project" value="InterPro"/>
</dbReference>
<dbReference type="SUPFAM" id="SSF56519">
    <property type="entry name" value="Penicillin binding protein dimerisation domain"/>
    <property type="match status" value="1"/>
</dbReference>
<dbReference type="InterPro" id="IPR036138">
    <property type="entry name" value="PBP_dimer_sf"/>
</dbReference>
<reference evidence="14 15" key="1">
    <citation type="journal article" date="2017" name="Genome Biol. Evol.">
        <title>Comparative Genomic Analysis Identifies a Campylobacter Clade Deficient in Selenium Metabolism.</title>
        <authorList>
            <person name="Miller W.G."/>
            <person name="Yee E."/>
            <person name="Lopes B.S."/>
            <person name="Chapman M.H."/>
            <person name="Huynh S."/>
            <person name="Bono J.L."/>
            <person name="Parker C.T."/>
            <person name="Strachan N.J.C."/>
            <person name="Forbes K.J."/>
        </authorList>
    </citation>
    <scope>NUCLEOTIDE SEQUENCE [LARGE SCALE GENOMIC DNA]</scope>
    <source>
        <strain evidence="14 15">NCTC 13003</strain>
    </source>
</reference>
<keyword evidence="3" id="KW-1003">Cell membrane</keyword>
<dbReference type="GO" id="GO:0008360">
    <property type="term" value="P:regulation of cell shape"/>
    <property type="evidence" value="ECO:0007669"/>
    <property type="project" value="UniProtKB-KW"/>
</dbReference>
<dbReference type="GO" id="GO:0009002">
    <property type="term" value="F:serine-type D-Ala-D-Ala carboxypeptidase activity"/>
    <property type="evidence" value="ECO:0007669"/>
    <property type="project" value="InterPro"/>
</dbReference>
<evidence type="ECO:0000256" key="11">
    <source>
        <dbReference type="ARBA" id="ARBA00022989"/>
    </source>
</evidence>
<dbReference type="EMBL" id="CP018788">
    <property type="protein sequence ID" value="ARQ99316.1"/>
    <property type="molecule type" value="Genomic_DNA"/>
</dbReference>
<accession>A0A381D9P6</accession>
<evidence type="ECO:0000313" key="14">
    <source>
        <dbReference type="EMBL" id="ARQ99316.1"/>
    </source>
</evidence>
<name>A0A1X9SSW1_9BACT</name>
<keyword evidence="4" id="KW-0997">Cell inner membrane</keyword>
<evidence type="ECO:0000256" key="6">
    <source>
        <dbReference type="ARBA" id="ARBA00022670"/>
    </source>
</evidence>
<keyword evidence="14" id="KW-0808">Transferase</keyword>
<dbReference type="AlphaFoldDB" id="A0A1X9SSW1"/>
<evidence type="ECO:0000256" key="10">
    <source>
        <dbReference type="ARBA" id="ARBA00022984"/>
    </source>
</evidence>
<evidence type="ECO:0000256" key="12">
    <source>
        <dbReference type="ARBA" id="ARBA00023136"/>
    </source>
</evidence>
<dbReference type="InterPro" id="IPR005311">
    <property type="entry name" value="PBP_dimer"/>
</dbReference>
<keyword evidence="14" id="KW-0328">Glycosyltransferase</keyword>
<keyword evidence="12" id="KW-0472">Membrane</keyword>
<comment type="subcellular location">
    <subcellularLocation>
        <location evidence="2">Cell membrane</location>
    </subcellularLocation>
    <subcellularLocation>
        <location evidence="1">Membrane</location>
        <topology evidence="1">Single-pass membrane protein</topology>
    </subcellularLocation>
</comment>
<dbReference type="NCBIfam" id="TIGR03423">
    <property type="entry name" value="pbp2_mrdA"/>
    <property type="match status" value="1"/>
</dbReference>
<dbReference type="Pfam" id="PF03717">
    <property type="entry name" value="PBP_dimer"/>
    <property type="match status" value="1"/>
</dbReference>
<keyword evidence="5" id="KW-0121">Carboxypeptidase</keyword>
<dbReference type="InterPro" id="IPR001460">
    <property type="entry name" value="PCN-bd_Tpept"/>
</dbReference>
<keyword evidence="9" id="KW-0133">Cell shape</keyword>
<dbReference type="GO" id="GO:0071972">
    <property type="term" value="F:peptidoglycan L,D-transpeptidase activity"/>
    <property type="evidence" value="ECO:0007669"/>
    <property type="project" value="TreeGrafter"/>
</dbReference>
<protein>
    <submittedName>
        <fullName evidence="14">Penicillin-binding protein 2</fullName>
        <ecNumber evidence="14">2.4.2.-</ecNumber>
    </submittedName>
</protein>
<dbReference type="PANTHER" id="PTHR30627:SF2">
    <property type="entry name" value="PEPTIDOGLYCAN D,D-TRANSPEPTIDASE MRDA"/>
    <property type="match status" value="1"/>
</dbReference>
<evidence type="ECO:0000256" key="2">
    <source>
        <dbReference type="ARBA" id="ARBA00004236"/>
    </source>
</evidence>
<keyword evidence="6" id="KW-0645">Protease</keyword>
<dbReference type="InterPro" id="IPR050515">
    <property type="entry name" value="Beta-lactam/transpept"/>
</dbReference>
<keyword evidence="7" id="KW-0812">Transmembrane</keyword>
<dbReference type="EC" id="2.4.2.-" evidence="14"/>
<evidence type="ECO:0000256" key="1">
    <source>
        <dbReference type="ARBA" id="ARBA00004167"/>
    </source>
</evidence>
<evidence type="ECO:0000256" key="9">
    <source>
        <dbReference type="ARBA" id="ARBA00022960"/>
    </source>
</evidence>
<evidence type="ECO:0000256" key="7">
    <source>
        <dbReference type="ARBA" id="ARBA00022692"/>
    </source>
</evidence>
<dbReference type="Proteomes" id="UP000194309">
    <property type="component" value="Chromosome"/>
</dbReference>
<keyword evidence="10" id="KW-0573">Peptidoglycan synthesis</keyword>
<dbReference type="GO" id="GO:0016757">
    <property type="term" value="F:glycosyltransferase activity"/>
    <property type="evidence" value="ECO:0007669"/>
    <property type="project" value="UniProtKB-KW"/>
</dbReference>
<dbReference type="InterPro" id="IPR012338">
    <property type="entry name" value="Beta-lactam/transpept-like"/>
</dbReference>
<keyword evidence="8" id="KW-0378">Hydrolase</keyword>
<accession>A0A1X9SSW1</accession>
<keyword evidence="15" id="KW-1185">Reference proteome</keyword>
<dbReference type="Gene3D" id="3.90.1310.10">
    <property type="entry name" value="Penicillin-binding protein 2a (Domain 2)"/>
    <property type="match status" value="1"/>
</dbReference>
<dbReference type="KEGG" id="cdev:CIGN_1040"/>
<dbReference type="SUPFAM" id="SSF56601">
    <property type="entry name" value="beta-lactamase/transpeptidase-like"/>
    <property type="match status" value="1"/>
</dbReference>
<dbReference type="GO" id="GO:0005886">
    <property type="term" value="C:plasma membrane"/>
    <property type="evidence" value="ECO:0007669"/>
    <property type="project" value="UniProtKB-SubCell"/>
</dbReference>
<dbReference type="GO" id="GO:0071555">
    <property type="term" value="P:cell wall organization"/>
    <property type="evidence" value="ECO:0007669"/>
    <property type="project" value="UniProtKB-KW"/>
</dbReference>
<dbReference type="GO" id="GO:0009252">
    <property type="term" value="P:peptidoglycan biosynthetic process"/>
    <property type="evidence" value="ECO:0007669"/>
    <property type="project" value="UniProtKB-KW"/>
</dbReference>
<dbReference type="Pfam" id="PF00905">
    <property type="entry name" value="Transpeptidase"/>
    <property type="match status" value="1"/>
</dbReference>